<dbReference type="GeneID" id="25913063"/>
<sequence>MLQFNKCTVAFALATSVMALECVDGPDKKKLRRRIRTRATAIRCSMVMREQQVFSGAGYVRSGKGSRTRKISTTVSSGGVRTRRLGHEKNVQRLLKVVQM</sequence>
<protein>
    <submittedName>
        <fullName evidence="2">Uncharacterized protein</fullName>
    </submittedName>
</protein>
<accession>A0A0L0FDS2</accession>
<reference evidence="2 3" key="1">
    <citation type="submission" date="2011-02" db="EMBL/GenBank/DDBJ databases">
        <title>The Genome Sequence of Sphaeroforma arctica JP610.</title>
        <authorList>
            <consortium name="The Broad Institute Genome Sequencing Platform"/>
            <person name="Russ C."/>
            <person name="Cuomo C."/>
            <person name="Young S.K."/>
            <person name="Zeng Q."/>
            <person name="Gargeya S."/>
            <person name="Alvarado L."/>
            <person name="Berlin A."/>
            <person name="Chapman S.B."/>
            <person name="Chen Z."/>
            <person name="Freedman E."/>
            <person name="Gellesch M."/>
            <person name="Goldberg J."/>
            <person name="Griggs A."/>
            <person name="Gujja S."/>
            <person name="Heilman E."/>
            <person name="Heiman D."/>
            <person name="Howarth C."/>
            <person name="Mehta T."/>
            <person name="Neiman D."/>
            <person name="Pearson M."/>
            <person name="Roberts A."/>
            <person name="Saif S."/>
            <person name="Shea T."/>
            <person name="Shenoy N."/>
            <person name="Sisk P."/>
            <person name="Stolte C."/>
            <person name="Sykes S."/>
            <person name="White J."/>
            <person name="Yandava C."/>
            <person name="Burger G."/>
            <person name="Gray M.W."/>
            <person name="Holland P.W.H."/>
            <person name="King N."/>
            <person name="Lang F.B.F."/>
            <person name="Roger A.J."/>
            <person name="Ruiz-Trillo I."/>
            <person name="Haas B."/>
            <person name="Nusbaum C."/>
            <person name="Birren B."/>
        </authorList>
    </citation>
    <scope>NUCLEOTIDE SEQUENCE [LARGE SCALE GENOMIC DNA]</scope>
    <source>
        <strain evidence="2 3">JP610</strain>
    </source>
</reference>
<evidence type="ECO:0000313" key="2">
    <source>
        <dbReference type="EMBL" id="KNC74905.1"/>
    </source>
</evidence>
<evidence type="ECO:0000256" key="1">
    <source>
        <dbReference type="SAM" id="SignalP"/>
    </source>
</evidence>
<dbReference type="Proteomes" id="UP000054560">
    <property type="component" value="Unassembled WGS sequence"/>
</dbReference>
<dbReference type="AlphaFoldDB" id="A0A0L0FDS2"/>
<keyword evidence="1" id="KW-0732">Signal</keyword>
<keyword evidence="3" id="KW-1185">Reference proteome</keyword>
<dbReference type="EMBL" id="KQ243991">
    <property type="protein sequence ID" value="KNC74905.1"/>
    <property type="molecule type" value="Genomic_DNA"/>
</dbReference>
<proteinExistence type="predicted"/>
<organism evidence="2 3">
    <name type="scientific">Sphaeroforma arctica JP610</name>
    <dbReference type="NCBI Taxonomy" id="667725"/>
    <lineage>
        <taxon>Eukaryota</taxon>
        <taxon>Ichthyosporea</taxon>
        <taxon>Ichthyophonida</taxon>
        <taxon>Sphaeroforma</taxon>
    </lineage>
</organism>
<evidence type="ECO:0000313" key="3">
    <source>
        <dbReference type="Proteomes" id="UP000054560"/>
    </source>
</evidence>
<gene>
    <name evidence="2" type="ORF">SARC_12559</name>
</gene>
<feature type="signal peptide" evidence="1">
    <location>
        <begin position="1"/>
        <end position="19"/>
    </location>
</feature>
<feature type="chain" id="PRO_5005538604" evidence="1">
    <location>
        <begin position="20"/>
        <end position="100"/>
    </location>
</feature>
<name>A0A0L0FDS2_9EUKA</name>
<dbReference type="RefSeq" id="XP_014148807.1">
    <property type="nucleotide sequence ID" value="XM_014293332.1"/>
</dbReference>